<protein>
    <submittedName>
        <fullName evidence="1">Uncharacterized protein</fullName>
    </submittedName>
</protein>
<dbReference type="EMBL" id="CABHNW010000030">
    <property type="protein sequence ID" value="VUX33423.1"/>
    <property type="molecule type" value="Genomic_DNA"/>
</dbReference>
<organism evidence="1 2">
    <name type="scientific">Blautia luti</name>
    <dbReference type="NCBI Taxonomy" id="89014"/>
    <lineage>
        <taxon>Bacteria</taxon>
        <taxon>Bacillati</taxon>
        <taxon>Bacillota</taxon>
        <taxon>Clostridia</taxon>
        <taxon>Lachnospirales</taxon>
        <taxon>Lachnospiraceae</taxon>
        <taxon>Blautia</taxon>
    </lineage>
</organism>
<evidence type="ECO:0000313" key="2">
    <source>
        <dbReference type="Proteomes" id="UP000408482"/>
    </source>
</evidence>
<proteinExistence type="predicted"/>
<gene>
    <name evidence="1" type="ORF">RSSSTS7063_02580</name>
</gene>
<accession>A0A564VN75</accession>
<dbReference type="RefSeq" id="WP_144092980.1">
    <property type="nucleotide sequence ID" value="NZ_CABHMX010000009.1"/>
</dbReference>
<reference evidence="1 2" key="1">
    <citation type="submission" date="2019-07" db="EMBL/GenBank/DDBJ databases">
        <authorList>
            <person name="Hibberd C M."/>
            <person name="Gehrig L. J."/>
            <person name="Chang H.-W."/>
            <person name="Venkatesh S."/>
        </authorList>
    </citation>
    <scope>NUCLEOTIDE SEQUENCE [LARGE SCALE GENOMIC DNA]</scope>
    <source>
        <strain evidence="1">Blautia_luti_SSTS_Bg7063</strain>
    </source>
</reference>
<keyword evidence="2" id="KW-1185">Reference proteome</keyword>
<sequence>MKKLNGYYYCVSYSDGDHELYSIAVFTREEVAQIARKTGARVYLVKYRNSVQQGRKKRLPIT</sequence>
<dbReference type="AlphaFoldDB" id="A0A564VN75"/>
<evidence type="ECO:0000313" key="1">
    <source>
        <dbReference type="EMBL" id="VUX33423.1"/>
    </source>
</evidence>
<dbReference type="Proteomes" id="UP000408482">
    <property type="component" value="Unassembled WGS sequence"/>
</dbReference>
<name>A0A564VN75_9FIRM</name>